<feature type="compositionally biased region" description="Polar residues" evidence="1">
    <location>
        <begin position="15"/>
        <end position="25"/>
    </location>
</feature>
<organism evidence="2">
    <name type="scientific">marine sediment metagenome</name>
    <dbReference type="NCBI Taxonomy" id="412755"/>
    <lineage>
        <taxon>unclassified sequences</taxon>
        <taxon>metagenomes</taxon>
        <taxon>ecological metagenomes</taxon>
    </lineage>
</organism>
<proteinExistence type="predicted"/>
<feature type="region of interest" description="Disordered" evidence="1">
    <location>
        <begin position="1"/>
        <end position="25"/>
    </location>
</feature>
<feature type="non-terminal residue" evidence="2">
    <location>
        <position position="1"/>
    </location>
</feature>
<name>A0A0F9H178_9ZZZZ</name>
<accession>A0A0F9H178</accession>
<dbReference type="EMBL" id="LAZR01018355">
    <property type="protein sequence ID" value="KKL96721.1"/>
    <property type="molecule type" value="Genomic_DNA"/>
</dbReference>
<evidence type="ECO:0000256" key="1">
    <source>
        <dbReference type="SAM" id="MobiDB-lite"/>
    </source>
</evidence>
<sequence length="66" mass="6853">SGGTGATQIAARVKSGSTEANQGTHNLTSDYQAFVDPFEDDPDTSAPFTRAALDIAEFGYEAITIG</sequence>
<dbReference type="AlphaFoldDB" id="A0A0F9H178"/>
<evidence type="ECO:0000313" key="2">
    <source>
        <dbReference type="EMBL" id="KKL96721.1"/>
    </source>
</evidence>
<gene>
    <name evidence="2" type="ORF">LCGC14_1841640</name>
</gene>
<protein>
    <submittedName>
        <fullName evidence="2">Uncharacterized protein</fullName>
    </submittedName>
</protein>
<comment type="caution">
    <text evidence="2">The sequence shown here is derived from an EMBL/GenBank/DDBJ whole genome shotgun (WGS) entry which is preliminary data.</text>
</comment>
<reference evidence="2" key="1">
    <citation type="journal article" date="2015" name="Nature">
        <title>Complex archaea that bridge the gap between prokaryotes and eukaryotes.</title>
        <authorList>
            <person name="Spang A."/>
            <person name="Saw J.H."/>
            <person name="Jorgensen S.L."/>
            <person name="Zaremba-Niedzwiedzka K."/>
            <person name="Martijn J."/>
            <person name="Lind A.E."/>
            <person name="van Eijk R."/>
            <person name="Schleper C."/>
            <person name="Guy L."/>
            <person name="Ettema T.J."/>
        </authorList>
    </citation>
    <scope>NUCLEOTIDE SEQUENCE</scope>
</reference>